<dbReference type="PANTHER" id="PTHR47894">
    <property type="entry name" value="HTH-TYPE TRANSCRIPTIONAL REGULATOR GADX"/>
    <property type="match status" value="1"/>
</dbReference>
<accession>A0A554XGH2</accession>
<proteinExistence type="predicted"/>
<feature type="domain" description="HTH-type transcriptional regulator AraC-type N-terminal" evidence="2">
    <location>
        <begin position="31"/>
        <end position="100"/>
    </location>
</feature>
<dbReference type="RefSeq" id="WP_144328097.1">
    <property type="nucleotide sequence ID" value="NZ_VJON01000013.1"/>
</dbReference>
<dbReference type="GO" id="GO:0005829">
    <property type="term" value="C:cytosol"/>
    <property type="evidence" value="ECO:0007669"/>
    <property type="project" value="TreeGrafter"/>
</dbReference>
<dbReference type="InterPro" id="IPR032687">
    <property type="entry name" value="AraC-type_N"/>
</dbReference>
<dbReference type="AlphaFoldDB" id="A0A554XGH2"/>
<dbReference type="GO" id="GO:0003700">
    <property type="term" value="F:DNA-binding transcription factor activity"/>
    <property type="evidence" value="ECO:0007669"/>
    <property type="project" value="TreeGrafter"/>
</dbReference>
<gene>
    <name evidence="3" type="ORF">Tchar_01122</name>
</gene>
<evidence type="ECO:0000313" key="4">
    <source>
        <dbReference type="Proteomes" id="UP000318294"/>
    </source>
</evidence>
<dbReference type="Pfam" id="PF12625">
    <property type="entry name" value="Arabinose_bd"/>
    <property type="match status" value="1"/>
</dbReference>
<evidence type="ECO:0000256" key="1">
    <source>
        <dbReference type="ARBA" id="ARBA00023125"/>
    </source>
</evidence>
<reference evidence="3 4" key="1">
    <citation type="submission" date="2019-07" db="EMBL/GenBank/DDBJ databases">
        <title>Tepidimonas charontis SPSP-6 draft genome.</title>
        <authorList>
            <person name="Da Costa M.S."/>
            <person name="Froufe H.J.C."/>
            <person name="Egas C."/>
            <person name="Albuquerque L."/>
        </authorList>
    </citation>
    <scope>NUCLEOTIDE SEQUENCE [LARGE SCALE GENOMIC DNA]</scope>
    <source>
        <strain evidence="3 4">SPSP-6</strain>
    </source>
</reference>
<evidence type="ECO:0000259" key="2">
    <source>
        <dbReference type="Pfam" id="PF12625"/>
    </source>
</evidence>
<keyword evidence="1" id="KW-0238">DNA-binding</keyword>
<dbReference type="GO" id="GO:0000976">
    <property type="term" value="F:transcription cis-regulatory region binding"/>
    <property type="evidence" value="ECO:0007669"/>
    <property type="project" value="TreeGrafter"/>
</dbReference>
<keyword evidence="4" id="KW-1185">Reference proteome</keyword>
<comment type="caution">
    <text evidence="3">The sequence shown here is derived from an EMBL/GenBank/DDBJ whole genome shotgun (WGS) entry which is preliminary data.</text>
</comment>
<organism evidence="3 4">
    <name type="scientific">Tepidimonas charontis</name>
    <dbReference type="NCBI Taxonomy" id="2267262"/>
    <lineage>
        <taxon>Bacteria</taxon>
        <taxon>Pseudomonadati</taxon>
        <taxon>Pseudomonadota</taxon>
        <taxon>Betaproteobacteria</taxon>
        <taxon>Burkholderiales</taxon>
        <taxon>Tepidimonas</taxon>
    </lineage>
</organism>
<dbReference type="Proteomes" id="UP000318294">
    <property type="component" value="Unassembled WGS sequence"/>
</dbReference>
<name>A0A554XGH2_9BURK</name>
<evidence type="ECO:0000313" key="3">
    <source>
        <dbReference type="EMBL" id="TSE34930.1"/>
    </source>
</evidence>
<dbReference type="PANTHER" id="PTHR47894:SF1">
    <property type="entry name" value="HTH-TYPE TRANSCRIPTIONAL REGULATOR VQSM"/>
    <property type="match status" value="1"/>
</dbReference>
<dbReference type="EMBL" id="VJON01000013">
    <property type="protein sequence ID" value="TSE34930.1"/>
    <property type="molecule type" value="Genomic_DNA"/>
</dbReference>
<dbReference type="OrthoDB" id="8584243at2"/>
<sequence>MKHSAATAASPSATVSARMGAMIVAAAAARGAAADGLMAAAGFDPAWLHDPDARIPLTVETRLWDEAAQRSADPAFGLHVAAAIRPGMFQVLDYAVRTAPIWAQPCSGWRVTTGCCTMWPRSTSSPRAR</sequence>
<protein>
    <recommendedName>
        <fullName evidence="2">HTH-type transcriptional regulator AraC-type N-terminal domain-containing protein</fullName>
    </recommendedName>
</protein>